<accession>A0A7S9KSK7</accession>
<protein>
    <recommendedName>
        <fullName evidence="2">Fungal-type protein kinase domain-containing protein</fullName>
    </recommendedName>
</protein>
<feature type="domain" description="Fungal-type protein kinase" evidence="2">
    <location>
        <begin position="117"/>
        <end position="280"/>
    </location>
</feature>
<sequence length="293" mass="32955">MGSRQTPRTTGEMLTVIGEMEIWAFDRSGCYSPGAFDIHKKPERFIQVIAGYTMMNDEELGLDTFTERNGDAHLIHIEQEGSSGLRIRRIGVVSPSFHGRPRSESQRQTFSDWPIREGVEGIAELIGHRRITSINEMRSGLTFTKPYSFRGLPSTWSTCSRSFSRSRPPSALSRSFSELPGSSIADKPLRKRKSVDVSQKSSKRSRSNSQRSSQRRIEAAYDVEETRGASLLASNNGPYDNRVFRCLVISPAGRAIQKYDKKSELLEALRDAIKATQVLIPPRQHPAPGHFRE</sequence>
<name>A0A7S9KSK7_EPIFF</name>
<dbReference type="AlphaFoldDB" id="A0A7S9KSK7"/>
<proteinExistence type="predicted"/>
<feature type="region of interest" description="Disordered" evidence="1">
    <location>
        <begin position="159"/>
        <end position="218"/>
    </location>
</feature>
<evidence type="ECO:0000256" key="1">
    <source>
        <dbReference type="SAM" id="MobiDB-lite"/>
    </source>
</evidence>
<reference evidence="3 4" key="1">
    <citation type="journal article" date="2018" name="PLoS Genet.">
        <title>Repeat elements organise 3D genome structure and mediate transcription in the filamentous fungus Epichloe festucae.</title>
        <authorList>
            <person name="Winter D.J."/>
            <person name="Ganley A.R.D."/>
            <person name="Young C.A."/>
            <person name="Liachko I."/>
            <person name="Schardl C.L."/>
            <person name="Dupont P.Y."/>
            <person name="Berry D."/>
            <person name="Ram A."/>
            <person name="Scott B."/>
            <person name="Cox M.P."/>
        </authorList>
    </citation>
    <scope>NUCLEOTIDE SEQUENCE [LARGE SCALE GENOMIC DNA]</scope>
    <source>
        <strain evidence="3 4">Fl1</strain>
    </source>
</reference>
<feature type="compositionally biased region" description="Low complexity" evidence="1">
    <location>
        <begin position="159"/>
        <end position="177"/>
    </location>
</feature>
<keyword evidence="4" id="KW-1185">Reference proteome</keyword>
<dbReference type="Pfam" id="PF17667">
    <property type="entry name" value="Pkinase_fungal"/>
    <property type="match status" value="2"/>
</dbReference>
<evidence type="ECO:0000259" key="2">
    <source>
        <dbReference type="Pfam" id="PF17667"/>
    </source>
</evidence>
<dbReference type="Proteomes" id="UP000594364">
    <property type="component" value="Chromosome 3"/>
</dbReference>
<dbReference type="PANTHER" id="PTHR38248">
    <property type="entry name" value="FUNK1 6"/>
    <property type="match status" value="1"/>
</dbReference>
<gene>
    <name evidence="3" type="ORF">C2857_005218</name>
</gene>
<dbReference type="PANTHER" id="PTHR38248:SF2">
    <property type="entry name" value="FUNK1 11"/>
    <property type="match status" value="1"/>
</dbReference>
<evidence type="ECO:0000313" key="4">
    <source>
        <dbReference type="Proteomes" id="UP000594364"/>
    </source>
</evidence>
<feature type="domain" description="Fungal-type protein kinase" evidence="2">
    <location>
        <begin position="19"/>
        <end position="89"/>
    </location>
</feature>
<dbReference type="InterPro" id="IPR040976">
    <property type="entry name" value="Pkinase_fungal"/>
</dbReference>
<organism evidence="3 4">
    <name type="scientific">Epichloe festucae (strain Fl1)</name>
    <dbReference type="NCBI Taxonomy" id="877507"/>
    <lineage>
        <taxon>Eukaryota</taxon>
        <taxon>Fungi</taxon>
        <taxon>Dikarya</taxon>
        <taxon>Ascomycota</taxon>
        <taxon>Pezizomycotina</taxon>
        <taxon>Sordariomycetes</taxon>
        <taxon>Hypocreomycetidae</taxon>
        <taxon>Hypocreales</taxon>
        <taxon>Clavicipitaceae</taxon>
        <taxon>Epichloe</taxon>
    </lineage>
</organism>
<evidence type="ECO:0000313" key="3">
    <source>
        <dbReference type="EMBL" id="QPH01029.1"/>
    </source>
</evidence>
<dbReference type="EMBL" id="CP031387">
    <property type="protein sequence ID" value="QPH01029.1"/>
    <property type="molecule type" value="Genomic_DNA"/>
</dbReference>
<dbReference type="OrthoDB" id="4866146at2759"/>